<proteinExistence type="predicted"/>
<evidence type="ECO:0000313" key="3">
    <source>
        <dbReference type="EMBL" id="WUS54381.1"/>
    </source>
</evidence>
<reference evidence="3 4" key="1">
    <citation type="submission" date="2022-10" db="EMBL/GenBank/DDBJ databases">
        <title>The complete genomes of actinobacterial strains from the NBC collection.</title>
        <authorList>
            <person name="Joergensen T.S."/>
            <person name="Alvarez Arevalo M."/>
            <person name="Sterndorff E.B."/>
            <person name="Faurdal D."/>
            <person name="Vuksanovic O."/>
            <person name="Mourched A.-S."/>
            <person name="Charusanti P."/>
            <person name="Shaw S."/>
            <person name="Blin K."/>
            <person name="Weber T."/>
        </authorList>
    </citation>
    <scope>NUCLEOTIDE SEQUENCE [LARGE SCALE GENOMIC DNA]</scope>
    <source>
        <strain evidence="3 4">NBC_01247</strain>
    </source>
</reference>
<accession>A0ABZ1W0Q6</accession>
<feature type="region of interest" description="Disordered" evidence="1">
    <location>
        <begin position="1"/>
        <end position="41"/>
    </location>
</feature>
<evidence type="ECO:0000256" key="2">
    <source>
        <dbReference type="SAM" id="SignalP"/>
    </source>
</evidence>
<dbReference type="RefSeq" id="WP_329492992.1">
    <property type="nucleotide sequence ID" value="NZ_CP108460.1"/>
</dbReference>
<gene>
    <name evidence="3" type="ORF">OG469_01975</name>
</gene>
<keyword evidence="2" id="KW-0732">Signal</keyword>
<protein>
    <submittedName>
        <fullName evidence="3">Uncharacterized protein</fullName>
    </submittedName>
</protein>
<sequence>MTTPTRNRRRRRRPAALAGTAPAAQARTQMPPAPARARGTGGCCRTWTSEHLSLGGTVVRTTWHEPACRIWGRP</sequence>
<organism evidence="3 4">
    <name type="scientific">Kitasatospora herbaricolor</name>
    <dbReference type="NCBI Taxonomy" id="68217"/>
    <lineage>
        <taxon>Bacteria</taxon>
        <taxon>Bacillati</taxon>
        <taxon>Actinomycetota</taxon>
        <taxon>Actinomycetes</taxon>
        <taxon>Kitasatosporales</taxon>
        <taxon>Streptomycetaceae</taxon>
        <taxon>Kitasatospora</taxon>
    </lineage>
</organism>
<evidence type="ECO:0000313" key="4">
    <source>
        <dbReference type="Proteomes" id="UP001432014"/>
    </source>
</evidence>
<feature type="chain" id="PRO_5045820564" evidence="2">
    <location>
        <begin position="27"/>
        <end position="74"/>
    </location>
</feature>
<dbReference type="EMBL" id="CP108482">
    <property type="protein sequence ID" value="WUS54381.1"/>
    <property type="molecule type" value="Genomic_DNA"/>
</dbReference>
<dbReference type="Proteomes" id="UP001432014">
    <property type="component" value="Chromosome"/>
</dbReference>
<feature type="signal peptide" evidence="2">
    <location>
        <begin position="1"/>
        <end position="26"/>
    </location>
</feature>
<keyword evidence="4" id="KW-1185">Reference proteome</keyword>
<feature type="compositionally biased region" description="Basic residues" evidence="1">
    <location>
        <begin position="1"/>
        <end position="14"/>
    </location>
</feature>
<evidence type="ECO:0000256" key="1">
    <source>
        <dbReference type="SAM" id="MobiDB-lite"/>
    </source>
</evidence>
<feature type="compositionally biased region" description="Low complexity" evidence="1">
    <location>
        <begin position="15"/>
        <end position="28"/>
    </location>
</feature>
<name>A0ABZ1W0Q6_9ACTN</name>